<keyword evidence="4" id="KW-0659">Purine metabolism</keyword>
<reference evidence="8" key="1">
    <citation type="submission" date="2016-08" db="EMBL/GenBank/DDBJ databases">
        <title>Complete Genome Seqeunce of Paenibacillus sp. BIHB 4019 from tea rhizoplane.</title>
        <authorList>
            <person name="Thakur R."/>
            <person name="Swarnkar M.K."/>
            <person name="Gulati A."/>
        </authorList>
    </citation>
    <scope>NUCLEOTIDE SEQUENCE [LARGE SCALE GENOMIC DNA]</scope>
    <source>
        <strain evidence="8">BIHB4019</strain>
    </source>
</reference>
<dbReference type="GO" id="GO:0051997">
    <property type="term" value="F:2-oxo-4-hydroxy-4-carboxy-5-ureidoimidazoline decarboxylase activity"/>
    <property type="evidence" value="ECO:0007669"/>
    <property type="project" value="UniProtKB-EC"/>
</dbReference>
<dbReference type="GO" id="GO:0019628">
    <property type="term" value="P:urate catabolic process"/>
    <property type="evidence" value="ECO:0007669"/>
    <property type="project" value="UniProtKB-UniPathway"/>
</dbReference>
<protein>
    <recommendedName>
        <fullName evidence="3">2-oxo-4-hydroxy-4-carboxy-5-ureidoimidazoline decarboxylase</fullName>
        <ecNumber evidence="3">4.1.1.97</ecNumber>
    </recommendedName>
</protein>
<evidence type="ECO:0000256" key="2">
    <source>
        <dbReference type="ARBA" id="ARBA00004754"/>
    </source>
</evidence>
<evidence type="ECO:0000256" key="1">
    <source>
        <dbReference type="ARBA" id="ARBA00001163"/>
    </source>
</evidence>
<evidence type="ECO:0000313" key="8">
    <source>
        <dbReference type="EMBL" id="ANY69548.1"/>
    </source>
</evidence>
<evidence type="ECO:0000256" key="4">
    <source>
        <dbReference type="ARBA" id="ARBA00022631"/>
    </source>
</evidence>
<proteinExistence type="predicted"/>
<organism evidence="8">
    <name type="scientific">Paenibacillus sp. BIHB 4019</name>
    <dbReference type="NCBI Taxonomy" id="1870819"/>
    <lineage>
        <taxon>Bacteria</taxon>
        <taxon>Bacillati</taxon>
        <taxon>Bacillota</taxon>
        <taxon>Bacilli</taxon>
        <taxon>Bacillales</taxon>
        <taxon>Paenibacillaceae</taxon>
        <taxon>Paenibacillus</taxon>
    </lineage>
</organism>
<dbReference type="InterPro" id="IPR017580">
    <property type="entry name" value="OHCU_decarboxylase-1"/>
</dbReference>
<evidence type="ECO:0000256" key="3">
    <source>
        <dbReference type="ARBA" id="ARBA00012257"/>
    </source>
</evidence>
<name>A0A1B2DPA8_9BACL</name>
<dbReference type="EMBL" id="CP016808">
    <property type="protein sequence ID" value="ANY69548.1"/>
    <property type="molecule type" value="Genomic_DNA"/>
</dbReference>
<dbReference type="NCBIfam" id="TIGR03164">
    <property type="entry name" value="UHCUDC"/>
    <property type="match status" value="1"/>
</dbReference>
<dbReference type="AlphaFoldDB" id="A0A1B2DPA8"/>
<dbReference type="PANTHER" id="PTHR43466:SF1">
    <property type="entry name" value="2-OXO-4-HYDROXY-4-CARBOXY-5-UREIDOIMIDAZOLINE DECARBOXYLASE-RELATED"/>
    <property type="match status" value="1"/>
</dbReference>
<dbReference type="Pfam" id="PF09349">
    <property type="entry name" value="OHCU_decarbox"/>
    <property type="match status" value="1"/>
</dbReference>
<dbReference type="Gene3D" id="1.10.3330.10">
    <property type="entry name" value="Oxo-4-hydroxy-4-carboxy-5-ureidoimidazoline decarboxylase"/>
    <property type="match status" value="1"/>
</dbReference>
<dbReference type="PANTHER" id="PTHR43466">
    <property type="entry name" value="2-OXO-4-HYDROXY-4-CARBOXY-5-UREIDOIMIDAZOLINE DECARBOXYLASE-RELATED"/>
    <property type="match status" value="1"/>
</dbReference>
<evidence type="ECO:0000256" key="5">
    <source>
        <dbReference type="ARBA" id="ARBA00022793"/>
    </source>
</evidence>
<dbReference type="InterPro" id="IPR018020">
    <property type="entry name" value="OHCU_decarboxylase"/>
</dbReference>
<comment type="pathway">
    <text evidence="2">Purine metabolism; urate degradation; (S)-allantoin from urate: step 3/3.</text>
</comment>
<dbReference type="RefSeq" id="WP_099520578.1">
    <property type="nucleotide sequence ID" value="NZ_CP016808.1"/>
</dbReference>
<dbReference type="GO" id="GO:0000255">
    <property type="term" value="P:allantoin metabolic process"/>
    <property type="evidence" value="ECO:0007669"/>
    <property type="project" value="InterPro"/>
</dbReference>
<evidence type="ECO:0000259" key="7">
    <source>
        <dbReference type="Pfam" id="PF09349"/>
    </source>
</evidence>
<evidence type="ECO:0000256" key="6">
    <source>
        <dbReference type="ARBA" id="ARBA00023239"/>
    </source>
</evidence>
<dbReference type="GO" id="GO:0006144">
    <property type="term" value="P:purine nucleobase metabolic process"/>
    <property type="evidence" value="ECO:0007669"/>
    <property type="project" value="UniProtKB-KW"/>
</dbReference>
<dbReference type="UniPathway" id="UPA00394">
    <property type="reaction ID" value="UER00652"/>
</dbReference>
<keyword evidence="5" id="KW-0210">Decarboxylase</keyword>
<accession>A0A1B2DPA8</accession>
<gene>
    <name evidence="8" type="ORF">BBD42_25955</name>
</gene>
<feature type="domain" description="Oxo-4-hydroxy-4-carboxy-5-ureidoimidazoline decarboxylase" evidence="7">
    <location>
        <begin position="7"/>
        <end position="159"/>
    </location>
</feature>
<dbReference type="SUPFAM" id="SSF158694">
    <property type="entry name" value="UraD-Like"/>
    <property type="match status" value="1"/>
</dbReference>
<dbReference type="EC" id="4.1.1.97" evidence="3"/>
<keyword evidence="6" id="KW-0456">Lyase</keyword>
<sequence>MKLDLLNTMSREAFMEALGAIFEHSPWVAELAWENKPFRSIEQLHESMVNAAYTAGEERVLVLIREHPDLATRISIGEYSTKEQQGAGLSQLTPEEFEQFAAMNRQYTEKFGFPFILAVRGKSKADIKEAMAARIGNSLQEELEEAKWQIARITFLRLNDLIEE</sequence>
<comment type="catalytic activity">
    <reaction evidence="1">
        <text>5-hydroxy-2-oxo-4-ureido-2,5-dihydro-1H-imidazole-5-carboxylate + H(+) = (S)-allantoin + CO2</text>
        <dbReference type="Rhea" id="RHEA:26301"/>
        <dbReference type="ChEBI" id="CHEBI:15378"/>
        <dbReference type="ChEBI" id="CHEBI:15678"/>
        <dbReference type="ChEBI" id="CHEBI:16526"/>
        <dbReference type="ChEBI" id="CHEBI:58639"/>
        <dbReference type="EC" id="4.1.1.97"/>
    </reaction>
</comment>
<dbReference type="InterPro" id="IPR036778">
    <property type="entry name" value="OHCU_decarboxylase_sf"/>
</dbReference>